<dbReference type="eggNOG" id="KOG4833">
    <property type="taxonomic scope" value="Eukaryota"/>
</dbReference>
<evidence type="ECO:0000313" key="2">
    <source>
        <dbReference type="Proteomes" id="UP000008311"/>
    </source>
</evidence>
<gene>
    <name evidence="1" type="ORF">RCOM_0738570</name>
</gene>
<reference evidence="2" key="1">
    <citation type="journal article" date="2010" name="Nat. Biotechnol.">
        <title>Draft genome sequence of the oilseed species Ricinus communis.</title>
        <authorList>
            <person name="Chan A.P."/>
            <person name="Crabtree J."/>
            <person name="Zhao Q."/>
            <person name="Lorenzi H."/>
            <person name="Orvis J."/>
            <person name="Puiu D."/>
            <person name="Melake-Berhan A."/>
            <person name="Jones K.M."/>
            <person name="Redman J."/>
            <person name="Chen G."/>
            <person name="Cahoon E.B."/>
            <person name="Gedil M."/>
            <person name="Stanke M."/>
            <person name="Haas B.J."/>
            <person name="Wortman J.R."/>
            <person name="Fraser-Liggett C.M."/>
            <person name="Ravel J."/>
            <person name="Rabinowicz P.D."/>
        </authorList>
    </citation>
    <scope>NUCLEOTIDE SEQUENCE [LARGE SCALE GENOMIC DNA]</scope>
    <source>
        <strain evidence="2">cv. Hale</strain>
    </source>
</reference>
<dbReference type="GO" id="GO:0006606">
    <property type="term" value="P:protein import into nucleus"/>
    <property type="evidence" value="ECO:0000318"/>
    <property type="project" value="GO_Central"/>
</dbReference>
<evidence type="ECO:0008006" key="3">
    <source>
        <dbReference type="Google" id="ProtNLM"/>
    </source>
</evidence>
<dbReference type="GO" id="GO:0044611">
    <property type="term" value="C:nuclear pore inner ring"/>
    <property type="evidence" value="ECO:0000318"/>
    <property type="project" value="GO_Central"/>
</dbReference>
<dbReference type="EMBL" id="EQ974087">
    <property type="protein sequence ID" value="EEF34096.1"/>
    <property type="molecule type" value="Genomic_DNA"/>
</dbReference>
<dbReference type="PANTHER" id="PTHR31431">
    <property type="entry name" value="NUCLEOPORIN NUP188 HOMOLOG"/>
    <property type="match status" value="1"/>
</dbReference>
<accession>B9SQI9</accession>
<dbReference type="Proteomes" id="UP000008311">
    <property type="component" value="Unassembled WGS sequence"/>
</dbReference>
<dbReference type="InterPro" id="IPR044840">
    <property type="entry name" value="Nup188"/>
</dbReference>
<protein>
    <recommendedName>
        <fullName evidence="3">Nucleoporin</fullName>
    </recommendedName>
</protein>
<organism evidence="1 2">
    <name type="scientific">Ricinus communis</name>
    <name type="common">Castor bean</name>
    <dbReference type="NCBI Taxonomy" id="3988"/>
    <lineage>
        <taxon>Eukaryota</taxon>
        <taxon>Viridiplantae</taxon>
        <taxon>Streptophyta</taxon>
        <taxon>Embryophyta</taxon>
        <taxon>Tracheophyta</taxon>
        <taxon>Spermatophyta</taxon>
        <taxon>Magnoliopsida</taxon>
        <taxon>eudicotyledons</taxon>
        <taxon>Gunneridae</taxon>
        <taxon>Pentapetalae</taxon>
        <taxon>rosids</taxon>
        <taxon>fabids</taxon>
        <taxon>Malpighiales</taxon>
        <taxon>Euphorbiaceae</taxon>
        <taxon>Acalyphoideae</taxon>
        <taxon>Acalypheae</taxon>
        <taxon>Ricinus</taxon>
    </lineage>
</organism>
<dbReference type="PANTHER" id="PTHR31431:SF1">
    <property type="entry name" value="NUCLEOPORIN NUP188"/>
    <property type="match status" value="1"/>
</dbReference>
<dbReference type="GO" id="GO:0006405">
    <property type="term" value="P:RNA export from nucleus"/>
    <property type="evidence" value="ECO:0000318"/>
    <property type="project" value="GO_Central"/>
</dbReference>
<proteinExistence type="predicted"/>
<keyword evidence="2" id="KW-1185">Reference proteome</keyword>
<dbReference type="FunCoup" id="B9SQI9">
    <property type="interactions" value="2408"/>
</dbReference>
<sequence>MSNPKSVDPSLWWDPFTSILTDLENAPLSSQLPPSIEKKLKRNHAWFVDTVSRFKPPNAESRQALISKQVKVGSHELIIKPELKDKALHISSYLSLDEVQSYILVERSLESHGLAVDSIVEEYLHVVLLEYYIERQCLLKCIRQILLHALYFGISSKGENVIRDEAKKLISDGLERKLISILQDLLSSSPPEEMDVDLFTLWAEGTLIEDNLVLDILFLIYYESFCLCNGETWTKLCSLYKGILSGSYNFGKLAISSEALKSSHQAKVQLLLILMETLDLENLLQLVHDETPFRPGASLFSIADIQQMDVLVSSFNAYETKEAGPLILTWAVCLCLITSLPKKEEHNVLMGPVAGYRSVLRTFVSAFIASYEINLQSDNGTLNLILDILCKIYRGEESLCNQFWDKESFIDGPIRLFLYLANRFNFLDKSVGISSLFEITSESLVDNISQIVETNLLLHVPGVEGLFIPNKTRGHVLKVIGGNTAIVRWEAVTFSLMDLGNSFYFQDAGMNRQMERNSWVVDIICAVIKNLSPTSAGAAVMSMGVSILAKMLKCSPSHVAAAALKSNIFEMTLKTSIGSWMLPGKLAKMLLIDCEQNDFENPLTISVLEFTMRLVETRLDNDLVLALVVFCLQYILINHEQWKYKVKLVRWRVSLKVLELMKTCIMSISFSEKSSAAIRDILLCDSSIHSVIFRLICTTKQSLENLYVSRLVELVDIDGFQCAISSALDILYIMLSKFSEDLSPGLPVFHQAVLSSSTKPIPVVSAVMSLISFTRNPEIQVGAAKVLSSLLNMADYLQPYFSSNMCFGLDDEQIADFRHSVKSTLLEQMDWNEDLFVAIVNLLTAAASHQPPFLVAILAPEAVTEVQSSDTGVLKQSTRETSNGSLQSHKSSLLDALMQNIEKGGDFINSNPRLLVVVLDFLKALWQGAAQYINILESLKSFRLFWKKLSNCISLITSSERPVLENLTEKDAQSLAYKYRCQSVILEIMAYEMFLKKKLLHAESLLKEVPRSKGNTENAVNLEKSKSANDCDLKDIMSSWCDISILGNLIKSYTCEFDNEICYHAKLEGRKMGPGPFKELSLFLVESKCLQIYQQKYSDECLADVKDIYLYDLIRIKTDLGLDMWDYTEWKEYKAIAETMLGCMQQMNSMVILSSSKLSMLKALITVLTMYEGNLLEKKATTGGRISDQLFLSCIDHMCRCFHVTVESLAPVLDASEEILNCVWTQAELLLHLVRLAQGSITLPACALVLKTSGVGLKAMTDFRSSISRVGKTVKILLMLLLFALEFSKIPDKESEGFAEISNVCLGLLPILCECTTDEHCGLSLTTIDLILKSFLTPKTWFPIIQKHLQLLHVILKLHEDNSPASIPIKLKFLLTLARVREGAELLLSAGFLSSLQVLFGNLLDGRPSTMTVSNIGFLKSSEKDDKSQHIWGLGLAVVTAMVHSLKDSSCTHVMENVIPYLFSEKANLISYYLDAPDFPSDNHDKKRSRAQRTQTSLNALKETEHTLLFICTLAKHWNVWVKAMKEMDSQLREKSVHLLAFISRGTHHLGESTSRMSPLLCPPMSKEEFECCNKPSFINSRNGWFALSPICCAPKPKPSAVSATSTALAIKSQSTEITGPVSPSYFSDLVGLQIYRIAFLLLKFLCLEAEGSVKRSEELGFVDLAHIPELPMPEILHGLQDQAITVVSEICNANKLKQVHPEIQDICLMLLQIMEMALYLELCVLQICGIRPVLGRVEDFSKEIKLLLNAMEGHAFLKSSIRSLKQIVSLVYPGLLQTEGLL</sequence>
<dbReference type="GO" id="GO:0017056">
    <property type="term" value="F:structural constituent of nuclear pore"/>
    <property type="evidence" value="ECO:0000318"/>
    <property type="project" value="GO_Central"/>
</dbReference>
<dbReference type="InParanoid" id="B9SQI9"/>
<dbReference type="STRING" id="3988.B9SQI9"/>
<evidence type="ECO:0000313" key="1">
    <source>
        <dbReference type="EMBL" id="EEF34096.1"/>
    </source>
</evidence>
<name>B9SQI9_RICCO</name>